<dbReference type="AlphaFoldDB" id="A0A5M3MTB9"/>
<dbReference type="OrthoDB" id="3054858at2759"/>
<protein>
    <recommendedName>
        <fullName evidence="3">F-box domain-containing protein</fullName>
    </recommendedName>
</protein>
<accession>A0A5M3MTB9</accession>
<dbReference type="GeneID" id="19203038"/>
<dbReference type="KEGG" id="cput:CONPUDRAFT_152675"/>
<organism evidence="1 2">
    <name type="scientific">Coniophora puteana (strain RWD-64-598)</name>
    <name type="common">Brown rot fungus</name>
    <dbReference type="NCBI Taxonomy" id="741705"/>
    <lineage>
        <taxon>Eukaryota</taxon>
        <taxon>Fungi</taxon>
        <taxon>Dikarya</taxon>
        <taxon>Basidiomycota</taxon>
        <taxon>Agaricomycotina</taxon>
        <taxon>Agaricomycetes</taxon>
        <taxon>Agaricomycetidae</taxon>
        <taxon>Boletales</taxon>
        <taxon>Coniophorineae</taxon>
        <taxon>Coniophoraceae</taxon>
        <taxon>Coniophora</taxon>
    </lineage>
</organism>
<sequence length="190" mass="21760">MSSPPPSSSFAKRCSIFNGDNLRPLFKFSQLTQLHFEVVCTMTLTDKLVIDLGRALPCLEDLMLNGLYGCQTRSSVTFYGLFWLLALCPRLYEFGLAFDAEDLSAVNPTSDVPPEKRAPIPPPHDTSVLFVGDSRIRYPRKVATLLKDVFPRLSSIACWKESPDLPFDRDRAEEADLHRWRWKRVEEYMK</sequence>
<reference evidence="2" key="1">
    <citation type="journal article" date="2012" name="Science">
        <title>The Paleozoic origin of enzymatic lignin decomposition reconstructed from 31 fungal genomes.</title>
        <authorList>
            <person name="Floudas D."/>
            <person name="Binder M."/>
            <person name="Riley R."/>
            <person name="Barry K."/>
            <person name="Blanchette R.A."/>
            <person name="Henrissat B."/>
            <person name="Martinez A.T."/>
            <person name="Otillar R."/>
            <person name="Spatafora J.W."/>
            <person name="Yadav J.S."/>
            <person name="Aerts A."/>
            <person name="Benoit I."/>
            <person name="Boyd A."/>
            <person name="Carlson A."/>
            <person name="Copeland A."/>
            <person name="Coutinho P.M."/>
            <person name="de Vries R.P."/>
            <person name="Ferreira P."/>
            <person name="Findley K."/>
            <person name="Foster B."/>
            <person name="Gaskell J."/>
            <person name="Glotzer D."/>
            <person name="Gorecki P."/>
            <person name="Heitman J."/>
            <person name="Hesse C."/>
            <person name="Hori C."/>
            <person name="Igarashi K."/>
            <person name="Jurgens J.A."/>
            <person name="Kallen N."/>
            <person name="Kersten P."/>
            <person name="Kohler A."/>
            <person name="Kuees U."/>
            <person name="Kumar T.K.A."/>
            <person name="Kuo A."/>
            <person name="LaButti K."/>
            <person name="Larrondo L.F."/>
            <person name="Lindquist E."/>
            <person name="Ling A."/>
            <person name="Lombard V."/>
            <person name="Lucas S."/>
            <person name="Lundell T."/>
            <person name="Martin R."/>
            <person name="McLaughlin D.J."/>
            <person name="Morgenstern I."/>
            <person name="Morin E."/>
            <person name="Murat C."/>
            <person name="Nagy L.G."/>
            <person name="Nolan M."/>
            <person name="Ohm R.A."/>
            <person name="Patyshakuliyeva A."/>
            <person name="Rokas A."/>
            <person name="Ruiz-Duenas F.J."/>
            <person name="Sabat G."/>
            <person name="Salamov A."/>
            <person name="Samejima M."/>
            <person name="Schmutz J."/>
            <person name="Slot J.C."/>
            <person name="St John F."/>
            <person name="Stenlid J."/>
            <person name="Sun H."/>
            <person name="Sun S."/>
            <person name="Syed K."/>
            <person name="Tsang A."/>
            <person name="Wiebenga A."/>
            <person name="Young D."/>
            <person name="Pisabarro A."/>
            <person name="Eastwood D.C."/>
            <person name="Martin F."/>
            <person name="Cullen D."/>
            <person name="Grigoriev I.V."/>
            <person name="Hibbett D.S."/>
        </authorList>
    </citation>
    <scope>NUCLEOTIDE SEQUENCE [LARGE SCALE GENOMIC DNA]</scope>
    <source>
        <strain evidence="2">RWD-64-598 SS2</strain>
    </source>
</reference>
<comment type="caution">
    <text evidence="1">The sequence shown here is derived from an EMBL/GenBank/DDBJ whole genome shotgun (WGS) entry which is preliminary data.</text>
</comment>
<evidence type="ECO:0000313" key="1">
    <source>
        <dbReference type="EMBL" id="EIW81771.1"/>
    </source>
</evidence>
<gene>
    <name evidence="1" type="ORF">CONPUDRAFT_152675</name>
</gene>
<evidence type="ECO:0000313" key="2">
    <source>
        <dbReference type="Proteomes" id="UP000053558"/>
    </source>
</evidence>
<name>A0A5M3MTB9_CONPW</name>
<proteinExistence type="predicted"/>
<dbReference type="Proteomes" id="UP000053558">
    <property type="component" value="Unassembled WGS sequence"/>
</dbReference>
<evidence type="ECO:0008006" key="3">
    <source>
        <dbReference type="Google" id="ProtNLM"/>
    </source>
</evidence>
<dbReference type="EMBL" id="JH711577">
    <property type="protein sequence ID" value="EIW81771.1"/>
    <property type="molecule type" value="Genomic_DNA"/>
</dbReference>
<keyword evidence="2" id="KW-1185">Reference proteome</keyword>
<dbReference type="RefSeq" id="XP_007767654.1">
    <property type="nucleotide sequence ID" value="XM_007769464.1"/>
</dbReference>